<feature type="region of interest" description="Disordered" evidence="1">
    <location>
        <begin position="1"/>
        <end position="30"/>
    </location>
</feature>
<protein>
    <submittedName>
        <fullName evidence="2">Uncharacterized protein</fullName>
    </submittedName>
</protein>
<comment type="caution">
    <text evidence="2">The sequence shown here is derived from an EMBL/GenBank/DDBJ whole genome shotgun (WGS) entry which is preliminary data.</text>
</comment>
<gene>
    <name evidence="2" type="ORF">BKA03_002872</name>
</gene>
<evidence type="ECO:0000313" key="2">
    <source>
        <dbReference type="EMBL" id="NYI42753.1"/>
    </source>
</evidence>
<evidence type="ECO:0000256" key="1">
    <source>
        <dbReference type="SAM" id="MobiDB-lite"/>
    </source>
</evidence>
<evidence type="ECO:0000313" key="3">
    <source>
        <dbReference type="Proteomes" id="UP000547973"/>
    </source>
</evidence>
<name>A0A7Y9ZDV4_9MICO</name>
<feature type="compositionally biased region" description="Polar residues" evidence="1">
    <location>
        <begin position="1"/>
        <end position="10"/>
    </location>
</feature>
<sequence>MSGTISTNGTAPPAPGAPLEAHSPTWGASK</sequence>
<dbReference type="EMBL" id="JACBZO010000001">
    <property type="protein sequence ID" value="NYI42753.1"/>
    <property type="molecule type" value="Genomic_DNA"/>
</dbReference>
<reference evidence="2 3" key="1">
    <citation type="submission" date="2020-07" db="EMBL/GenBank/DDBJ databases">
        <title>Sequencing the genomes of 1000 actinobacteria strains.</title>
        <authorList>
            <person name="Klenk H.-P."/>
        </authorList>
    </citation>
    <scope>NUCLEOTIDE SEQUENCE [LARGE SCALE GENOMIC DNA]</scope>
    <source>
        <strain evidence="2 3">DSM 19970</strain>
    </source>
</reference>
<proteinExistence type="predicted"/>
<keyword evidence="3" id="KW-1185">Reference proteome</keyword>
<organism evidence="2 3">
    <name type="scientific">Demequina lutea</name>
    <dbReference type="NCBI Taxonomy" id="431489"/>
    <lineage>
        <taxon>Bacteria</taxon>
        <taxon>Bacillati</taxon>
        <taxon>Actinomycetota</taxon>
        <taxon>Actinomycetes</taxon>
        <taxon>Micrococcales</taxon>
        <taxon>Demequinaceae</taxon>
        <taxon>Demequina</taxon>
    </lineage>
</organism>
<accession>A0A7Y9ZDV4</accession>
<dbReference type="Proteomes" id="UP000547973">
    <property type="component" value="Unassembled WGS sequence"/>
</dbReference>
<dbReference type="AlphaFoldDB" id="A0A7Y9ZDV4"/>